<dbReference type="EMBL" id="VTPC01002747">
    <property type="protein sequence ID" value="KAF2899574.1"/>
    <property type="molecule type" value="Genomic_DNA"/>
</dbReference>
<accession>A0A8K0D5F6</accession>
<feature type="chain" id="PRO_5035460770" evidence="2">
    <location>
        <begin position="22"/>
        <end position="235"/>
    </location>
</feature>
<feature type="signal peptide" evidence="2">
    <location>
        <begin position="1"/>
        <end position="21"/>
    </location>
</feature>
<feature type="compositionally biased region" description="Acidic residues" evidence="1">
    <location>
        <begin position="205"/>
        <end position="235"/>
    </location>
</feature>
<evidence type="ECO:0000313" key="4">
    <source>
        <dbReference type="Proteomes" id="UP000801492"/>
    </source>
</evidence>
<reference evidence="3" key="1">
    <citation type="submission" date="2019-08" db="EMBL/GenBank/DDBJ databases">
        <title>The genome of the North American firefly Photinus pyralis.</title>
        <authorList>
            <consortium name="Photinus pyralis genome working group"/>
            <person name="Fallon T.R."/>
            <person name="Sander Lower S.E."/>
            <person name="Weng J.-K."/>
        </authorList>
    </citation>
    <scope>NUCLEOTIDE SEQUENCE</scope>
    <source>
        <strain evidence="3">TRF0915ILg1</strain>
        <tissue evidence="3">Whole body</tissue>
    </source>
</reference>
<gene>
    <name evidence="3" type="ORF">ILUMI_06603</name>
</gene>
<organism evidence="3 4">
    <name type="scientific">Ignelater luminosus</name>
    <name type="common">Cucubano</name>
    <name type="synonym">Pyrophorus luminosus</name>
    <dbReference type="NCBI Taxonomy" id="2038154"/>
    <lineage>
        <taxon>Eukaryota</taxon>
        <taxon>Metazoa</taxon>
        <taxon>Ecdysozoa</taxon>
        <taxon>Arthropoda</taxon>
        <taxon>Hexapoda</taxon>
        <taxon>Insecta</taxon>
        <taxon>Pterygota</taxon>
        <taxon>Neoptera</taxon>
        <taxon>Endopterygota</taxon>
        <taxon>Coleoptera</taxon>
        <taxon>Polyphaga</taxon>
        <taxon>Elateriformia</taxon>
        <taxon>Elateroidea</taxon>
        <taxon>Elateridae</taxon>
        <taxon>Agrypninae</taxon>
        <taxon>Pyrophorini</taxon>
        <taxon>Ignelater</taxon>
    </lineage>
</organism>
<evidence type="ECO:0000256" key="2">
    <source>
        <dbReference type="SAM" id="SignalP"/>
    </source>
</evidence>
<protein>
    <submittedName>
        <fullName evidence="3">Uncharacterized protein</fullName>
    </submittedName>
</protein>
<feature type="compositionally biased region" description="Basic and acidic residues" evidence="1">
    <location>
        <begin position="137"/>
        <end position="154"/>
    </location>
</feature>
<proteinExistence type="predicted"/>
<keyword evidence="4" id="KW-1185">Reference proteome</keyword>
<sequence length="235" mass="27615">MRLILLTTSLLLLLNTKQVFSKIHRGSEIQKLQERLPVKNYITVQDNENRKVNKYKDDLSEESEEIFEENTQKQFSKKKQKEIKMEQKRTYNGNLKTPRFSTKRNADQSDEEVIGDRKSIKNKEYLEKGPRKYNIKQRNEKSLNEKGNDNDFPGRIKQKPAHGSYEEKSRKSSINGLKLRKSLMEDNESSQDYENEQDGKSREIEETDEEDISLDNDDSLQCDSLDDENCDDSHI</sequence>
<name>A0A8K0D5F6_IGNLU</name>
<comment type="caution">
    <text evidence="3">The sequence shown here is derived from an EMBL/GenBank/DDBJ whole genome shotgun (WGS) entry which is preliminary data.</text>
</comment>
<keyword evidence="2" id="KW-0732">Signal</keyword>
<evidence type="ECO:0000313" key="3">
    <source>
        <dbReference type="EMBL" id="KAF2899574.1"/>
    </source>
</evidence>
<feature type="compositionally biased region" description="Acidic residues" evidence="1">
    <location>
        <begin position="185"/>
        <end position="196"/>
    </location>
</feature>
<dbReference type="Proteomes" id="UP000801492">
    <property type="component" value="Unassembled WGS sequence"/>
</dbReference>
<evidence type="ECO:0000256" key="1">
    <source>
        <dbReference type="SAM" id="MobiDB-lite"/>
    </source>
</evidence>
<dbReference type="OrthoDB" id="10659995at2759"/>
<dbReference type="AlphaFoldDB" id="A0A8K0D5F6"/>
<feature type="region of interest" description="Disordered" evidence="1">
    <location>
        <begin position="63"/>
        <end position="235"/>
    </location>
</feature>
<feature type="compositionally biased region" description="Basic and acidic residues" evidence="1">
    <location>
        <begin position="114"/>
        <end position="130"/>
    </location>
</feature>